<organism evidence="4 5">
    <name type="scientific">Pseudonocardia bannensis</name>
    <dbReference type="NCBI Taxonomy" id="630973"/>
    <lineage>
        <taxon>Bacteria</taxon>
        <taxon>Bacillati</taxon>
        <taxon>Actinomycetota</taxon>
        <taxon>Actinomycetes</taxon>
        <taxon>Pseudonocardiales</taxon>
        <taxon>Pseudonocardiaceae</taxon>
        <taxon>Pseudonocardia</taxon>
    </lineage>
</organism>
<keyword evidence="2" id="KW-0812">Transmembrane</keyword>
<gene>
    <name evidence="4" type="ORF">HF519_24695</name>
</gene>
<evidence type="ECO:0000313" key="5">
    <source>
        <dbReference type="Proteomes" id="UP000586918"/>
    </source>
</evidence>
<evidence type="ECO:0000259" key="3">
    <source>
        <dbReference type="Pfam" id="PF08044"/>
    </source>
</evidence>
<dbReference type="Proteomes" id="UP000586918">
    <property type="component" value="Unassembled WGS sequence"/>
</dbReference>
<feature type="region of interest" description="Disordered" evidence="1">
    <location>
        <begin position="1"/>
        <end position="22"/>
    </location>
</feature>
<accession>A0A848DQB1</accession>
<comment type="caution">
    <text evidence="4">The sequence shown here is derived from an EMBL/GenBank/DDBJ whole genome shotgun (WGS) entry which is preliminary data.</text>
</comment>
<evidence type="ECO:0000256" key="2">
    <source>
        <dbReference type="SAM" id="Phobius"/>
    </source>
</evidence>
<evidence type="ECO:0000256" key="1">
    <source>
        <dbReference type="SAM" id="MobiDB-lite"/>
    </source>
</evidence>
<dbReference type="Pfam" id="PF08044">
    <property type="entry name" value="DUF1707"/>
    <property type="match status" value="1"/>
</dbReference>
<proteinExistence type="predicted"/>
<dbReference type="AlphaFoldDB" id="A0A848DQB1"/>
<keyword evidence="2" id="KW-0472">Membrane</keyword>
<keyword evidence="5" id="KW-1185">Reference proteome</keyword>
<dbReference type="EMBL" id="JAAXKZ010000127">
    <property type="protein sequence ID" value="NMH94713.1"/>
    <property type="molecule type" value="Genomic_DNA"/>
</dbReference>
<evidence type="ECO:0000313" key="4">
    <source>
        <dbReference type="EMBL" id="NMH94713.1"/>
    </source>
</evidence>
<reference evidence="4 5" key="1">
    <citation type="submission" date="2020-04" db="EMBL/GenBank/DDBJ databases">
        <authorList>
            <person name="Klaysubun C."/>
            <person name="Duangmal K."/>
            <person name="Lipun K."/>
        </authorList>
    </citation>
    <scope>NUCLEOTIDE SEQUENCE [LARGE SCALE GENOMIC DNA]</scope>
    <source>
        <strain evidence="4 5">DSM 45300</strain>
    </source>
</reference>
<feature type="domain" description="DUF1707" evidence="3">
    <location>
        <begin position="15"/>
        <end position="67"/>
    </location>
</feature>
<dbReference type="InterPro" id="IPR012551">
    <property type="entry name" value="DUF1707_SHOCT-like"/>
</dbReference>
<sequence length="162" mass="16786">MGETPAEAAGGVPPLRSGTAERESAVRALDEHLAAGRLGIEEYADRSAVAANATVASELTALFTDLPAPHPALPGTAVAPVAGVMPAAQDAASPARREHGFHGWGPRIVAVTPIAAVILFFLTGSWLWFLAVPLTGALVFGGGVGRDEHEQRELPGGRRREL</sequence>
<protein>
    <submittedName>
        <fullName evidence="4">DUF1707 domain-containing protein</fullName>
    </submittedName>
</protein>
<name>A0A848DQB1_9PSEU</name>
<feature type="transmembrane region" description="Helical" evidence="2">
    <location>
        <begin position="104"/>
        <end position="122"/>
    </location>
</feature>
<keyword evidence="2" id="KW-1133">Transmembrane helix</keyword>